<sequence length="79" mass="8481">MSRRSTEVAPFQAGGSMSAHASITGTSRPDFCRPTLDRRPTVMHRIAMRAAPDTGEMPATIASGARNAMTIDVTTAYRL</sequence>
<evidence type="ECO:0000313" key="2">
    <source>
        <dbReference type="EMBL" id="CAB4750628.1"/>
    </source>
</evidence>
<name>A0A6J6TU53_9ZZZZ</name>
<accession>A0A6J6TU53</accession>
<dbReference type="AlphaFoldDB" id="A0A6J6TU53"/>
<dbReference type="EMBL" id="CAEZYW010000207">
    <property type="protein sequence ID" value="CAB4750628.1"/>
    <property type="molecule type" value="Genomic_DNA"/>
</dbReference>
<protein>
    <submittedName>
        <fullName evidence="2">Unannotated protein</fullName>
    </submittedName>
</protein>
<reference evidence="2" key="1">
    <citation type="submission" date="2020-05" db="EMBL/GenBank/DDBJ databases">
        <authorList>
            <person name="Chiriac C."/>
            <person name="Salcher M."/>
            <person name="Ghai R."/>
            <person name="Kavagutti S V."/>
        </authorList>
    </citation>
    <scope>NUCLEOTIDE SEQUENCE</scope>
</reference>
<gene>
    <name evidence="2" type="ORF">UFOPK2786_01272</name>
</gene>
<evidence type="ECO:0000256" key="1">
    <source>
        <dbReference type="SAM" id="MobiDB-lite"/>
    </source>
</evidence>
<organism evidence="2">
    <name type="scientific">freshwater metagenome</name>
    <dbReference type="NCBI Taxonomy" id="449393"/>
    <lineage>
        <taxon>unclassified sequences</taxon>
        <taxon>metagenomes</taxon>
        <taxon>ecological metagenomes</taxon>
    </lineage>
</organism>
<proteinExistence type="predicted"/>
<feature type="region of interest" description="Disordered" evidence="1">
    <location>
        <begin position="1"/>
        <end position="36"/>
    </location>
</feature>